<dbReference type="Proteomes" id="UP001172155">
    <property type="component" value="Unassembled WGS sequence"/>
</dbReference>
<feature type="chain" id="PRO_5041320043" description="Secreted protein" evidence="1">
    <location>
        <begin position="16"/>
        <end position="210"/>
    </location>
</feature>
<dbReference type="AlphaFoldDB" id="A0AA40EPD0"/>
<evidence type="ECO:0008006" key="4">
    <source>
        <dbReference type="Google" id="ProtNLM"/>
    </source>
</evidence>
<evidence type="ECO:0000256" key="1">
    <source>
        <dbReference type="SAM" id="SignalP"/>
    </source>
</evidence>
<dbReference type="InterPro" id="IPR025649">
    <property type="entry name" value="DUF4360"/>
</dbReference>
<keyword evidence="1" id="KW-0732">Signal</keyword>
<reference evidence="2" key="1">
    <citation type="submission" date="2023-06" db="EMBL/GenBank/DDBJ databases">
        <title>Genome-scale phylogeny and comparative genomics of the fungal order Sordariales.</title>
        <authorList>
            <consortium name="Lawrence Berkeley National Laboratory"/>
            <person name="Hensen N."/>
            <person name="Bonometti L."/>
            <person name="Westerberg I."/>
            <person name="Brannstrom I.O."/>
            <person name="Guillou S."/>
            <person name="Cros-Aarteil S."/>
            <person name="Calhoun S."/>
            <person name="Haridas S."/>
            <person name="Kuo A."/>
            <person name="Mondo S."/>
            <person name="Pangilinan J."/>
            <person name="Riley R."/>
            <person name="LaButti K."/>
            <person name="Andreopoulos B."/>
            <person name="Lipzen A."/>
            <person name="Chen C."/>
            <person name="Yanf M."/>
            <person name="Daum C."/>
            <person name="Ng V."/>
            <person name="Clum A."/>
            <person name="Steindorff A."/>
            <person name="Ohm R."/>
            <person name="Martin F."/>
            <person name="Silar P."/>
            <person name="Natvig D."/>
            <person name="Lalanne C."/>
            <person name="Gautier V."/>
            <person name="Ament-velasquez S.L."/>
            <person name="Kruys A."/>
            <person name="Hutchinson M.I."/>
            <person name="Powell A.J."/>
            <person name="Barry K."/>
            <person name="Miller A.N."/>
            <person name="Grigoriev I.V."/>
            <person name="Debuchy R."/>
            <person name="Gladieux P."/>
            <person name="Thoren M.H."/>
            <person name="Johannesson H."/>
        </authorList>
    </citation>
    <scope>NUCLEOTIDE SEQUENCE</scope>
    <source>
        <strain evidence="2">SMH3187-1</strain>
    </source>
</reference>
<evidence type="ECO:0000313" key="2">
    <source>
        <dbReference type="EMBL" id="KAK0743046.1"/>
    </source>
</evidence>
<dbReference type="Pfam" id="PF14273">
    <property type="entry name" value="DUF4360"/>
    <property type="match status" value="1"/>
</dbReference>
<sequence>MKSFVALTLPALAMAAAIEPRQTPVVQVVSARSISNGQGSGCSTGHFSFSLNVDRTVGTAIFDDYRATVGPGEDASLRERFCDFEVTFTFPVGCTTGIIHNSPGGLIRLQDRFDAFFAAQYTIEKGQIVRPPGQIRYNSSNYGAPPNEYLDFKSDHAAGVRVTVNTATERNVVYRASTRIFLGQPGISPTENSVYDVQNAEIYITDLATC</sequence>
<feature type="signal peptide" evidence="1">
    <location>
        <begin position="1"/>
        <end position="15"/>
    </location>
</feature>
<dbReference type="EMBL" id="JAUKUD010000005">
    <property type="protein sequence ID" value="KAK0743046.1"/>
    <property type="molecule type" value="Genomic_DNA"/>
</dbReference>
<name>A0AA40EPD0_9PEZI</name>
<protein>
    <recommendedName>
        <fullName evidence="4">Secreted protein</fullName>
    </recommendedName>
</protein>
<comment type="caution">
    <text evidence="2">The sequence shown here is derived from an EMBL/GenBank/DDBJ whole genome shotgun (WGS) entry which is preliminary data.</text>
</comment>
<gene>
    <name evidence="2" type="ORF">B0T18DRAFT_414303</name>
</gene>
<keyword evidence="3" id="KW-1185">Reference proteome</keyword>
<accession>A0AA40EPD0</accession>
<evidence type="ECO:0000313" key="3">
    <source>
        <dbReference type="Proteomes" id="UP001172155"/>
    </source>
</evidence>
<proteinExistence type="predicted"/>
<organism evidence="2 3">
    <name type="scientific">Schizothecium vesticola</name>
    <dbReference type="NCBI Taxonomy" id="314040"/>
    <lineage>
        <taxon>Eukaryota</taxon>
        <taxon>Fungi</taxon>
        <taxon>Dikarya</taxon>
        <taxon>Ascomycota</taxon>
        <taxon>Pezizomycotina</taxon>
        <taxon>Sordariomycetes</taxon>
        <taxon>Sordariomycetidae</taxon>
        <taxon>Sordariales</taxon>
        <taxon>Schizotheciaceae</taxon>
        <taxon>Schizothecium</taxon>
    </lineage>
</organism>